<proteinExistence type="predicted"/>
<organism evidence="21 22">
    <name type="scientific">Parafilimonas terrae</name>
    <dbReference type="NCBI Taxonomy" id="1465490"/>
    <lineage>
        <taxon>Bacteria</taxon>
        <taxon>Pseudomonadati</taxon>
        <taxon>Bacteroidota</taxon>
        <taxon>Chitinophagia</taxon>
        <taxon>Chitinophagales</taxon>
        <taxon>Chitinophagaceae</taxon>
        <taxon>Parafilimonas</taxon>
    </lineage>
</organism>
<dbReference type="PANTHER" id="PTHR24421">
    <property type="entry name" value="NITRATE/NITRITE SENSOR PROTEIN NARX-RELATED"/>
    <property type="match status" value="1"/>
</dbReference>
<keyword evidence="13" id="KW-0067">ATP-binding</keyword>
<dbReference type="InterPro" id="IPR050482">
    <property type="entry name" value="Sensor_HK_TwoCompSys"/>
</dbReference>
<dbReference type="InterPro" id="IPR036890">
    <property type="entry name" value="HATPase_C_sf"/>
</dbReference>
<dbReference type="PANTHER" id="PTHR24421:SF10">
    <property type="entry name" value="NITRATE_NITRITE SENSOR PROTEIN NARQ"/>
    <property type="match status" value="1"/>
</dbReference>
<evidence type="ECO:0000256" key="9">
    <source>
        <dbReference type="ARBA" id="ARBA00022679"/>
    </source>
</evidence>
<dbReference type="AlphaFoldDB" id="A0A1I5VMS6"/>
<keyword evidence="16" id="KW-0411">Iron-sulfur</keyword>
<comment type="function">
    <text evidence="17">Member of the two-component regulatory system NreB/NreC involved in the control of dissimilatory nitrate/nitrite reduction in response to oxygen. NreB functions as a direct oxygen sensor histidine kinase which is autophosphorylated, in the absence of oxygen, probably at the conserved histidine residue, and transfers its phosphate group probably to a conserved aspartate residue of NreC. NreB/NreC activates the expression of the nitrate (narGHJI) and nitrite (nir) reductase operons, as well as the putative nitrate transporter gene narT.</text>
</comment>
<comment type="catalytic activity">
    <reaction evidence="1">
        <text>ATP + protein L-histidine = ADP + protein N-phospho-L-histidine.</text>
        <dbReference type="EC" id="2.7.13.3"/>
    </reaction>
</comment>
<evidence type="ECO:0000256" key="15">
    <source>
        <dbReference type="ARBA" id="ARBA00023012"/>
    </source>
</evidence>
<dbReference type="InterPro" id="IPR005467">
    <property type="entry name" value="His_kinase_dom"/>
</dbReference>
<dbReference type="GO" id="GO:0005524">
    <property type="term" value="F:ATP binding"/>
    <property type="evidence" value="ECO:0007669"/>
    <property type="project" value="UniProtKB-KW"/>
</dbReference>
<gene>
    <name evidence="21" type="ORF">SAMN05444277_10587</name>
</gene>
<evidence type="ECO:0000256" key="16">
    <source>
        <dbReference type="ARBA" id="ARBA00023014"/>
    </source>
</evidence>
<dbReference type="Proteomes" id="UP000199031">
    <property type="component" value="Unassembled WGS sequence"/>
</dbReference>
<evidence type="ECO:0000256" key="11">
    <source>
        <dbReference type="ARBA" id="ARBA00022741"/>
    </source>
</evidence>
<keyword evidence="7" id="KW-0963">Cytoplasm</keyword>
<dbReference type="InterPro" id="IPR011712">
    <property type="entry name" value="Sig_transdc_His_kin_sub3_dim/P"/>
</dbReference>
<evidence type="ECO:0000313" key="21">
    <source>
        <dbReference type="EMBL" id="SFQ08805.1"/>
    </source>
</evidence>
<dbReference type="Pfam" id="PF07730">
    <property type="entry name" value="HisKA_3"/>
    <property type="match status" value="1"/>
</dbReference>
<evidence type="ECO:0000256" key="5">
    <source>
        <dbReference type="ARBA" id="ARBA00017322"/>
    </source>
</evidence>
<accession>A0A1I5VMS6</accession>
<evidence type="ECO:0000259" key="20">
    <source>
        <dbReference type="PROSITE" id="PS50109"/>
    </source>
</evidence>
<dbReference type="PRINTS" id="PR00344">
    <property type="entry name" value="BCTRLSENSOR"/>
</dbReference>
<keyword evidence="19" id="KW-1133">Transmembrane helix</keyword>
<keyword evidence="19" id="KW-0812">Transmembrane</keyword>
<dbReference type="GO" id="GO:0005737">
    <property type="term" value="C:cytoplasm"/>
    <property type="evidence" value="ECO:0007669"/>
    <property type="project" value="UniProtKB-SubCell"/>
</dbReference>
<dbReference type="CDD" id="cd16917">
    <property type="entry name" value="HATPase_UhpB-NarQ-NarX-like"/>
    <property type="match status" value="1"/>
</dbReference>
<feature type="domain" description="Histidine kinase" evidence="20">
    <location>
        <begin position="177"/>
        <end position="267"/>
    </location>
</feature>
<evidence type="ECO:0000256" key="2">
    <source>
        <dbReference type="ARBA" id="ARBA00001966"/>
    </source>
</evidence>
<dbReference type="RefSeq" id="WP_090657838.1">
    <property type="nucleotide sequence ID" value="NZ_FOXQ01000005.1"/>
</dbReference>
<dbReference type="InterPro" id="IPR004358">
    <property type="entry name" value="Sig_transdc_His_kin-like_C"/>
</dbReference>
<dbReference type="Pfam" id="PF02518">
    <property type="entry name" value="HATPase_c"/>
    <property type="match status" value="1"/>
</dbReference>
<reference evidence="21 22" key="1">
    <citation type="submission" date="2016-10" db="EMBL/GenBank/DDBJ databases">
        <authorList>
            <person name="de Groot N.N."/>
        </authorList>
    </citation>
    <scope>NUCLEOTIDE SEQUENCE [LARGE SCALE GENOMIC DNA]</scope>
    <source>
        <strain evidence="21 22">DSM 28286</strain>
    </source>
</reference>
<evidence type="ECO:0000256" key="14">
    <source>
        <dbReference type="ARBA" id="ARBA00023004"/>
    </source>
</evidence>
<keyword evidence="11" id="KW-0547">Nucleotide-binding</keyword>
<evidence type="ECO:0000256" key="19">
    <source>
        <dbReference type="SAM" id="Phobius"/>
    </source>
</evidence>
<evidence type="ECO:0000256" key="3">
    <source>
        <dbReference type="ARBA" id="ARBA00004496"/>
    </source>
</evidence>
<dbReference type="GO" id="GO:0046983">
    <property type="term" value="F:protein dimerization activity"/>
    <property type="evidence" value="ECO:0007669"/>
    <property type="project" value="InterPro"/>
</dbReference>
<dbReference type="SUPFAM" id="SSF55874">
    <property type="entry name" value="ATPase domain of HSP90 chaperone/DNA topoisomerase II/histidine kinase"/>
    <property type="match status" value="1"/>
</dbReference>
<keyword evidence="22" id="KW-1185">Reference proteome</keyword>
<evidence type="ECO:0000256" key="7">
    <source>
        <dbReference type="ARBA" id="ARBA00022490"/>
    </source>
</evidence>
<keyword evidence="14" id="KW-0408">Iron</keyword>
<evidence type="ECO:0000256" key="1">
    <source>
        <dbReference type="ARBA" id="ARBA00000085"/>
    </source>
</evidence>
<keyword evidence="10" id="KW-0479">Metal-binding</keyword>
<evidence type="ECO:0000256" key="8">
    <source>
        <dbReference type="ARBA" id="ARBA00022553"/>
    </source>
</evidence>
<evidence type="ECO:0000256" key="6">
    <source>
        <dbReference type="ARBA" id="ARBA00022485"/>
    </source>
</evidence>
<evidence type="ECO:0000313" key="22">
    <source>
        <dbReference type="Proteomes" id="UP000199031"/>
    </source>
</evidence>
<dbReference type="EMBL" id="FOXQ01000005">
    <property type="protein sequence ID" value="SFQ08805.1"/>
    <property type="molecule type" value="Genomic_DNA"/>
</dbReference>
<dbReference type="EC" id="2.7.13.3" evidence="4"/>
<comment type="subcellular location">
    <subcellularLocation>
        <location evidence="3">Cytoplasm</location>
    </subcellularLocation>
</comment>
<dbReference type="Gene3D" id="3.30.565.10">
    <property type="entry name" value="Histidine kinase-like ATPase, C-terminal domain"/>
    <property type="match status" value="1"/>
</dbReference>
<dbReference type="PROSITE" id="PS50109">
    <property type="entry name" value="HIS_KIN"/>
    <property type="match status" value="1"/>
</dbReference>
<dbReference type="GO" id="GO:0000155">
    <property type="term" value="F:phosphorelay sensor kinase activity"/>
    <property type="evidence" value="ECO:0007669"/>
    <property type="project" value="InterPro"/>
</dbReference>
<keyword evidence="9" id="KW-0808">Transferase</keyword>
<dbReference type="STRING" id="1465490.SAMN05444277_10587"/>
<name>A0A1I5VMS6_9BACT</name>
<keyword evidence="19" id="KW-0472">Membrane</keyword>
<evidence type="ECO:0000256" key="10">
    <source>
        <dbReference type="ARBA" id="ARBA00022723"/>
    </source>
</evidence>
<evidence type="ECO:0000256" key="12">
    <source>
        <dbReference type="ARBA" id="ARBA00022777"/>
    </source>
</evidence>
<keyword evidence="6" id="KW-0004">4Fe-4S</keyword>
<dbReference type="GO" id="GO:0016020">
    <property type="term" value="C:membrane"/>
    <property type="evidence" value="ECO:0007669"/>
    <property type="project" value="InterPro"/>
</dbReference>
<dbReference type="GO" id="GO:0046872">
    <property type="term" value="F:metal ion binding"/>
    <property type="evidence" value="ECO:0007669"/>
    <property type="project" value="UniProtKB-KW"/>
</dbReference>
<protein>
    <recommendedName>
        <fullName evidence="5">Oxygen sensor histidine kinase NreB</fullName>
        <ecNumber evidence="4">2.7.13.3</ecNumber>
    </recommendedName>
    <alternativeName>
        <fullName evidence="18">Nitrogen regulation protein B</fullName>
    </alternativeName>
</protein>
<keyword evidence="15" id="KW-0902">Two-component regulatory system</keyword>
<keyword evidence="8" id="KW-0597">Phosphoprotein</keyword>
<comment type="cofactor">
    <cofactor evidence="2">
        <name>[4Fe-4S] cluster</name>
        <dbReference type="ChEBI" id="CHEBI:49883"/>
    </cofactor>
</comment>
<evidence type="ECO:0000256" key="4">
    <source>
        <dbReference type="ARBA" id="ARBA00012438"/>
    </source>
</evidence>
<evidence type="ECO:0000256" key="18">
    <source>
        <dbReference type="ARBA" id="ARBA00030800"/>
    </source>
</evidence>
<evidence type="ECO:0000256" key="17">
    <source>
        <dbReference type="ARBA" id="ARBA00024827"/>
    </source>
</evidence>
<dbReference type="OrthoDB" id="9760839at2"/>
<keyword evidence="12" id="KW-0418">Kinase</keyword>
<feature type="transmembrane region" description="Helical" evidence="19">
    <location>
        <begin position="12"/>
        <end position="37"/>
    </location>
</feature>
<dbReference type="InterPro" id="IPR003594">
    <property type="entry name" value="HATPase_dom"/>
</dbReference>
<dbReference type="Gene3D" id="1.20.5.1930">
    <property type="match status" value="1"/>
</dbReference>
<dbReference type="GO" id="GO:0051539">
    <property type="term" value="F:4 iron, 4 sulfur cluster binding"/>
    <property type="evidence" value="ECO:0007669"/>
    <property type="project" value="UniProtKB-KW"/>
</dbReference>
<dbReference type="SMART" id="SM00387">
    <property type="entry name" value="HATPase_c"/>
    <property type="match status" value="1"/>
</dbReference>
<sequence length="273" mass="30872">MPNTVGAYDNTIIFLVVTGTLIVVLLSVALFIFFGIFQKKSFKLKLEKQQLETQFEHSLLQTQLEIQEQTLQHISNELHDNIAQVAGIIKMNLNTIKLNDTDKTAQRLEEIKELTHQLITDIRTLSVNMNGERVAQIGLCKALETEIERINKTELFTAIFEKEGDILFLEDDKVIILYRMVQEILNNMIKHSNAKEIRLMLLAEEDLVRLTVTDNGDGFDVDDKLKNGTGAGLHNLRKRAKLINAQLTIDSAIGKGTHIKIELPCKNVQPNNG</sequence>
<evidence type="ECO:0000256" key="13">
    <source>
        <dbReference type="ARBA" id="ARBA00022840"/>
    </source>
</evidence>